<keyword evidence="2" id="KW-1185">Reference proteome</keyword>
<gene>
    <name evidence="1" type="ORF">FBU59_007038</name>
</gene>
<sequence length="344" mass="37681">MHQFVHLIITESGMQPDQVEVNIPTLLRSCLIKLLFNLILSLGSDDSLLQRRARSALMTVRTIVSAPRPGAGHDVSAIAQAAITDRERFGTADSPPHDSRGKSVQKAVDVQLADFLSKHVLRVLAYMNEVLQGMDSATATGQSVAGSQDCSEQFLRQAIRAIGELALMLDSKTVHFVYNIVATLSPLLESPLASITLESWSQLAESLGSVILTASQLNLLIVPLLRTFLVSDGDVRSGTAQAVNRVVLIHEVAIERCYPCVCPIPDYPLLSQSIVVLREIDAQSSIQQRLGELTQLLKTKDATIVFCTAREMCMLVKRHEQQINEWKFALSRGGSGEPDVWDDA</sequence>
<proteinExistence type="predicted"/>
<dbReference type="Proteomes" id="UP001150603">
    <property type="component" value="Unassembled WGS sequence"/>
</dbReference>
<organism evidence="1 2">
    <name type="scientific">Linderina macrospora</name>
    <dbReference type="NCBI Taxonomy" id="4868"/>
    <lineage>
        <taxon>Eukaryota</taxon>
        <taxon>Fungi</taxon>
        <taxon>Fungi incertae sedis</taxon>
        <taxon>Zoopagomycota</taxon>
        <taxon>Kickxellomycotina</taxon>
        <taxon>Kickxellomycetes</taxon>
        <taxon>Kickxellales</taxon>
        <taxon>Kickxellaceae</taxon>
        <taxon>Linderina</taxon>
    </lineage>
</organism>
<accession>A0ACC1IY47</accession>
<evidence type="ECO:0000313" key="1">
    <source>
        <dbReference type="EMBL" id="KAJ1929523.1"/>
    </source>
</evidence>
<feature type="non-terminal residue" evidence="1">
    <location>
        <position position="344"/>
    </location>
</feature>
<evidence type="ECO:0000313" key="2">
    <source>
        <dbReference type="Proteomes" id="UP001150603"/>
    </source>
</evidence>
<protein>
    <submittedName>
        <fullName evidence="1">Uncharacterized protein</fullName>
    </submittedName>
</protein>
<comment type="caution">
    <text evidence="1">The sequence shown here is derived from an EMBL/GenBank/DDBJ whole genome shotgun (WGS) entry which is preliminary data.</text>
</comment>
<name>A0ACC1IY47_9FUNG</name>
<reference evidence="1" key="1">
    <citation type="submission" date="2022-07" db="EMBL/GenBank/DDBJ databases">
        <title>Phylogenomic reconstructions and comparative analyses of Kickxellomycotina fungi.</title>
        <authorList>
            <person name="Reynolds N.K."/>
            <person name="Stajich J.E."/>
            <person name="Barry K."/>
            <person name="Grigoriev I.V."/>
            <person name="Crous P."/>
            <person name="Smith M.E."/>
        </authorList>
    </citation>
    <scope>NUCLEOTIDE SEQUENCE</scope>
    <source>
        <strain evidence="1">NRRL 5244</strain>
    </source>
</reference>
<dbReference type="EMBL" id="JANBPW010006504">
    <property type="protein sequence ID" value="KAJ1929523.1"/>
    <property type="molecule type" value="Genomic_DNA"/>
</dbReference>